<evidence type="ECO:0000313" key="1">
    <source>
        <dbReference type="EMBL" id="KYN42376.1"/>
    </source>
</evidence>
<reference evidence="1 2" key="1">
    <citation type="submission" date="2016-03" db="EMBL/GenBank/DDBJ databases">
        <title>Trachymyrmex septentrionalis WGS genome.</title>
        <authorList>
            <person name="Nygaard S."/>
            <person name="Hu H."/>
            <person name="Boomsma J."/>
            <person name="Zhang G."/>
        </authorList>
    </citation>
    <scope>NUCLEOTIDE SEQUENCE [LARGE SCALE GENOMIC DNA]</scope>
    <source>
        <strain evidence="1">Tsep2-gDNA-1</strain>
        <tissue evidence="1">Whole body</tissue>
    </source>
</reference>
<organism evidence="1 2">
    <name type="scientific">Trachymyrmex septentrionalis</name>
    <dbReference type="NCBI Taxonomy" id="34720"/>
    <lineage>
        <taxon>Eukaryota</taxon>
        <taxon>Metazoa</taxon>
        <taxon>Ecdysozoa</taxon>
        <taxon>Arthropoda</taxon>
        <taxon>Hexapoda</taxon>
        <taxon>Insecta</taxon>
        <taxon>Pterygota</taxon>
        <taxon>Neoptera</taxon>
        <taxon>Endopterygota</taxon>
        <taxon>Hymenoptera</taxon>
        <taxon>Apocrita</taxon>
        <taxon>Aculeata</taxon>
        <taxon>Formicoidea</taxon>
        <taxon>Formicidae</taxon>
        <taxon>Myrmicinae</taxon>
        <taxon>Trachymyrmex</taxon>
    </lineage>
</organism>
<protein>
    <submittedName>
        <fullName evidence="1">Uncharacterized protein</fullName>
    </submittedName>
</protein>
<evidence type="ECO:0000313" key="2">
    <source>
        <dbReference type="Proteomes" id="UP000078541"/>
    </source>
</evidence>
<gene>
    <name evidence="1" type="ORF">ALC56_03514</name>
</gene>
<feature type="non-terminal residue" evidence="1">
    <location>
        <position position="1"/>
    </location>
</feature>
<keyword evidence="2" id="KW-1185">Reference proteome</keyword>
<dbReference type="EMBL" id="KQ981382">
    <property type="protein sequence ID" value="KYN42376.1"/>
    <property type="molecule type" value="Genomic_DNA"/>
</dbReference>
<proteinExistence type="predicted"/>
<accession>A0A195FPP6</accession>
<name>A0A195FPP6_9HYME</name>
<dbReference type="AlphaFoldDB" id="A0A195FPP6"/>
<sequence length="79" mass="9216">QGRTFSETKSLHDAAPWSLILIHVRSLSSKLTKYCTFLQYAMCVKIFTIQDTPLFVYLCMLEVRFFHPMLNSCNKTHLT</sequence>
<dbReference type="Proteomes" id="UP000078541">
    <property type="component" value="Unassembled WGS sequence"/>
</dbReference>